<dbReference type="EMBL" id="CP013342">
    <property type="protein sequence ID" value="AMU94456.1"/>
    <property type="molecule type" value="Genomic_DNA"/>
</dbReference>
<protein>
    <recommendedName>
        <fullName evidence="1">DUF218 domain-containing protein</fullName>
    </recommendedName>
</protein>
<proteinExistence type="predicted"/>
<evidence type="ECO:0000313" key="3">
    <source>
        <dbReference type="Proteomes" id="UP000076234"/>
    </source>
</evidence>
<dbReference type="CDD" id="cd06259">
    <property type="entry name" value="YdcF-like"/>
    <property type="match status" value="1"/>
</dbReference>
<reference evidence="3" key="1">
    <citation type="submission" date="2015-11" db="EMBL/GenBank/DDBJ databases">
        <title>Complete genome sequence of a polyethylene glycol-degrading strain Sphingopyxis terrae strain 203-1 (NBRC 15098).</title>
        <authorList>
            <person name="Yoshiyuki O."/>
            <person name="Shouta N."/>
            <person name="Nagata Y."/>
            <person name="Numata M."/>
            <person name="Tsuchikane K."/>
            <person name="Hosoyama A."/>
            <person name="Yamazoe A."/>
            <person name="Tsuda M."/>
            <person name="Fujita N."/>
            <person name="Kawai F."/>
        </authorList>
    </citation>
    <scope>NUCLEOTIDE SEQUENCE [LARGE SCALE GENOMIC DNA]</scope>
    <source>
        <strain evidence="3">203-1</strain>
    </source>
</reference>
<accession>A0A142VXD4</accession>
<evidence type="ECO:0000313" key="2">
    <source>
        <dbReference type="EMBL" id="AMU94456.1"/>
    </source>
</evidence>
<feature type="domain" description="DUF218" evidence="1">
    <location>
        <begin position="34"/>
        <end position="162"/>
    </location>
</feature>
<dbReference type="Pfam" id="PF02698">
    <property type="entry name" value="DUF218"/>
    <property type="match status" value="1"/>
</dbReference>
<organism evidence="2 3">
    <name type="scientific">Sphingopyxis terrae subsp. terrae NBRC 15098</name>
    <dbReference type="NCBI Taxonomy" id="1219058"/>
    <lineage>
        <taxon>Bacteria</taxon>
        <taxon>Pseudomonadati</taxon>
        <taxon>Pseudomonadota</taxon>
        <taxon>Alphaproteobacteria</taxon>
        <taxon>Sphingomonadales</taxon>
        <taxon>Sphingomonadaceae</taxon>
        <taxon>Sphingopyxis</taxon>
    </lineage>
</organism>
<dbReference type="KEGG" id="ster:AOA14_07540"/>
<name>A0A142VXD4_9SPHN</name>
<dbReference type="Proteomes" id="UP000076234">
    <property type="component" value="Chromosome"/>
</dbReference>
<dbReference type="STRING" id="1219058.AOA14_07540"/>
<dbReference type="InterPro" id="IPR003848">
    <property type="entry name" value="DUF218"/>
</dbReference>
<sequence length="176" mass="19662">MIKRLISLLFLAWVLGFAWFALLLPLPAGDQTTDAIVVLTGGPGRIDRGLELLEAGRAKRLLISGVAREVKPKELAAEYKRPQKLFDCCVALGFEAEDTRSNATEVASWVARRNYKSIRLVTTDWHMRRAEYELGRAMDKKVTILPDAVRSQPSFSTLFREYHKYLAGLAGGLLGL</sequence>
<evidence type="ECO:0000259" key="1">
    <source>
        <dbReference type="Pfam" id="PF02698"/>
    </source>
</evidence>
<dbReference type="AlphaFoldDB" id="A0A142VXD4"/>
<dbReference type="RefSeq" id="WP_003042416.1">
    <property type="nucleotide sequence ID" value="NZ_BCZQ01000016.1"/>
</dbReference>
<gene>
    <name evidence="2" type="ORF">AOA14_07540</name>
</gene>
<reference evidence="2 3" key="2">
    <citation type="journal article" date="2016" name="Genome Announc.">
        <title>Complete Genome Sequence of Sphingopyxis terrae Strain 203-1 (NBRC 111660), a Polyethylene Glycol Degrader.</title>
        <authorList>
            <person name="Ohtsubo Y."/>
            <person name="Nonoyama S."/>
            <person name="Nagata Y."/>
            <person name="Numata M."/>
            <person name="Tsuchikane K."/>
            <person name="Hosoyama A."/>
            <person name="Yamazoe A."/>
            <person name="Tsuda M."/>
            <person name="Fujita N."/>
            <person name="Kawai F."/>
        </authorList>
    </citation>
    <scope>NUCLEOTIDE SEQUENCE [LARGE SCALE GENOMIC DNA]</scope>
    <source>
        <strain evidence="2 3">203-1</strain>
    </source>
</reference>